<proteinExistence type="predicted"/>
<accession>A0A6A5S323</accession>
<dbReference type="RefSeq" id="XP_033453124.1">
    <property type="nucleotide sequence ID" value="XM_033588609.1"/>
</dbReference>
<evidence type="ECO:0000256" key="1">
    <source>
        <dbReference type="SAM" id="MobiDB-lite"/>
    </source>
</evidence>
<evidence type="ECO:0000313" key="3">
    <source>
        <dbReference type="Proteomes" id="UP000800082"/>
    </source>
</evidence>
<feature type="compositionally biased region" description="Basic and acidic residues" evidence="1">
    <location>
        <begin position="97"/>
        <end position="125"/>
    </location>
</feature>
<reference evidence="2" key="1">
    <citation type="journal article" date="2020" name="Stud. Mycol.">
        <title>101 Dothideomycetes genomes: a test case for predicting lifestyles and emergence of pathogens.</title>
        <authorList>
            <person name="Haridas S."/>
            <person name="Albert R."/>
            <person name="Binder M."/>
            <person name="Bloem J."/>
            <person name="Labutti K."/>
            <person name="Salamov A."/>
            <person name="Andreopoulos B."/>
            <person name="Baker S."/>
            <person name="Barry K."/>
            <person name="Bills G."/>
            <person name="Bluhm B."/>
            <person name="Cannon C."/>
            <person name="Castanera R."/>
            <person name="Culley D."/>
            <person name="Daum C."/>
            <person name="Ezra D."/>
            <person name="Gonzalez J."/>
            <person name="Henrissat B."/>
            <person name="Kuo A."/>
            <person name="Liang C."/>
            <person name="Lipzen A."/>
            <person name="Lutzoni F."/>
            <person name="Magnuson J."/>
            <person name="Mondo S."/>
            <person name="Nolan M."/>
            <person name="Ohm R."/>
            <person name="Pangilinan J."/>
            <person name="Park H.-J."/>
            <person name="Ramirez L."/>
            <person name="Alfaro M."/>
            <person name="Sun H."/>
            <person name="Tritt A."/>
            <person name="Yoshinaga Y."/>
            <person name="Zwiers L.-H."/>
            <person name="Turgeon B."/>
            <person name="Goodwin S."/>
            <person name="Spatafora J."/>
            <person name="Crous P."/>
            <person name="Grigoriev I."/>
        </authorList>
    </citation>
    <scope>NUCLEOTIDE SEQUENCE</scope>
    <source>
        <strain evidence="2">CBS 183.55</strain>
    </source>
</reference>
<feature type="compositionally biased region" description="Low complexity" evidence="1">
    <location>
        <begin position="84"/>
        <end position="96"/>
    </location>
</feature>
<evidence type="ECO:0000313" key="2">
    <source>
        <dbReference type="EMBL" id="KAF1932876.1"/>
    </source>
</evidence>
<name>A0A6A5S323_9PLEO</name>
<dbReference type="GeneID" id="54346256"/>
<organism evidence="2 3">
    <name type="scientific">Didymella exigua CBS 183.55</name>
    <dbReference type="NCBI Taxonomy" id="1150837"/>
    <lineage>
        <taxon>Eukaryota</taxon>
        <taxon>Fungi</taxon>
        <taxon>Dikarya</taxon>
        <taxon>Ascomycota</taxon>
        <taxon>Pezizomycotina</taxon>
        <taxon>Dothideomycetes</taxon>
        <taxon>Pleosporomycetidae</taxon>
        <taxon>Pleosporales</taxon>
        <taxon>Pleosporineae</taxon>
        <taxon>Didymellaceae</taxon>
        <taxon>Didymella</taxon>
    </lineage>
</organism>
<dbReference type="Proteomes" id="UP000800082">
    <property type="component" value="Unassembled WGS sequence"/>
</dbReference>
<feature type="region of interest" description="Disordered" evidence="1">
    <location>
        <begin position="81"/>
        <end position="157"/>
    </location>
</feature>
<sequence>MRYRVQHSRLGAVLRLAGQRARVASSAKLAMSRAARCCGWIAQRGTRQIGMRDISRGAGRRCRRRAARAAPRGLERLTGASECRASGWASEGGAAWARRDRSGRLGGERESRRGARPLRMDERGDAAMVGGAGCGAAGPRARAGVSGIERTRRGGCR</sequence>
<dbReference type="AlphaFoldDB" id="A0A6A5S323"/>
<protein>
    <submittedName>
        <fullName evidence="2">Uncharacterized protein</fullName>
    </submittedName>
</protein>
<keyword evidence="3" id="KW-1185">Reference proteome</keyword>
<gene>
    <name evidence="2" type="ORF">M421DRAFT_251547</name>
</gene>
<dbReference type="EMBL" id="ML978958">
    <property type="protein sequence ID" value="KAF1932876.1"/>
    <property type="molecule type" value="Genomic_DNA"/>
</dbReference>